<organism evidence="1 2">
    <name type="scientific">Dreissena polymorpha</name>
    <name type="common">Zebra mussel</name>
    <name type="synonym">Mytilus polymorpha</name>
    <dbReference type="NCBI Taxonomy" id="45954"/>
    <lineage>
        <taxon>Eukaryota</taxon>
        <taxon>Metazoa</taxon>
        <taxon>Spiralia</taxon>
        <taxon>Lophotrochozoa</taxon>
        <taxon>Mollusca</taxon>
        <taxon>Bivalvia</taxon>
        <taxon>Autobranchia</taxon>
        <taxon>Heteroconchia</taxon>
        <taxon>Euheterodonta</taxon>
        <taxon>Imparidentia</taxon>
        <taxon>Neoheterodontei</taxon>
        <taxon>Myida</taxon>
        <taxon>Dreissenoidea</taxon>
        <taxon>Dreissenidae</taxon>
        <taxon>Dreissena</taxon>
    </lineage>
</organism>
<dbReference type="AlphaFoldDB" id="A0A9D4KDV6"/>
<comment type="caution">
    <text evidence="1">The sequence shown here is derived from an EMBL/GenBank/DDBJ whole genome shotgun (WGS) entry which is preliminary data.</text>
</comment>
<gene>
    <name evidence="1" type="ORF">DPMN_111447</name>
</gene>
<dbReference type="Proteomes" id="UP000828390">
    <property type="component" value="Unassembled WGS sequence"/>
</dbReference>
<name>A0A9D4KDV6_DREPO</name>
<dbReference type="EMBL" id="JAIWYP010000004">
    <property type="protein sequence ID" value="KAH3838042.1"/>
    <property type="molecule type" value="Genomic_DNA"/>
</dbReference>
<keyword evidence="2" id="KW-1185">Reference proteome</keyword>
<evidence type="ECO:0000313" key="2">
    <source>
        <dbReference type="Proteomes" id="UP000828390"/>
    </source>
</evidence>
<protein>
    <submittedName>
        <fullName evidence="1">Uncharacterized protein</fullName>
    </submittedName>
</protein>
<sequence length="115" mass="12938">MVVPFVANLIDELAPVTNLAHPPWRLAVECAVCYSKPDLSGFQFCDFVLFVFFHRAFCNPCIARLHSKNLQLVVRNVPVPSPLVSRQQNCVPRCGLVKCPKPEVRILCQVRTSFA</sequence>
<evidence type="ECO:0000313" key="1">
    <source>
        <dbReference type="EMBL" id="KAH3838042.1"/>
    </source>
</evidence>
<proteinExistence type="predicted"/>
<reference evidence="1" key="2">
    <citation type="submission" date="2020-11" db="EMBL/GenBank/DDBJ databases">
        <authorList>
            <person name="McCartney M.A."/>
            <person name="Auch B."/>
            <person name="Kono T."/>
            <person name="Mallez S."/>
            <person name="Becker A."/>
            <person name="Gohl D.M."/>
            <person name="Silverstein K.A.T."/>
            <person name="Koren S."/>
            <person name="Bechman K.B."/>
            <person name="Herman A."/>
            <person name="Abrahante J.E."/>
            <person name="Garbe J."/>
        </authorList>
    </citation>
    <scope>NUCLEOTIDE SEQUENCE</scope>
    <source>
        <strain evidence="1">Duluth1</strain>
        <tissue evidence="1">Whole animal</tissue>
    </source>
</reference>
<reference evidence="1" key="1">
    <citation type="journal article" date="2019" name="bioRxiv">
        <title>The Genome of the Zebra Mussel, Dreissena polymorpha: A Resource for Invasive Species Research.</title>
        <authorList>
            <person name="McCartney M.A."/>
            <person name="Auch B."/>
            <person name="Kono T."/>
            <person name="Mallez S."/>
            <person name="Zhang Y."/>
            <person name="Obille A."/>
            <person name="Becker A."/>
            <person name="Abrahante J.E."/>
            <person name="Garbe J."/>
            <person name="Badalamenti J.P."/>
            <person name="Herman A."/>
            <person name="Mangelson H."/>
            <person name="Liachko I."/>
            <person name="Sullivan S."/>
            <person name="Sone E.D."/>
            <person name="Koren S."/>
            <person name="Silverstein K.A.T."/>
            <person name="Beckman K.B."/>
            <person name="Gohl D.M."/>
        </authorList>
    </citation>
    <scope>NUCLEOTIDE SEQUENCE</scope>
    <source>
        <strain evidence="1">Duluth1</strain>
        <tissue evidence="1">Whole animal</tissue>
    </source>
</reference>
<accession>A0A9D4KDV6</accession>